<dbReference type="PANTHER" id="PTHR34822">
    <property type="entry name" value="GRPB DOMAIN PROTEIN (AFU_ORTHOLOGUE AFUA_1G01530)"/>
    <property type="match status" value="1"/>
</dbReference>
<evidence type="ECO:0000313" key="2">
    <source>
        <dbReference type="Proteomes" id="UP000706031"/>
    </source>
</evidence>
<dbReference type="EMBL" id="JACLIC010000007">
    <property type="protein sequence ID" value="MBY0202282.1"/>
    <property type="molecule type" value="Genomic_DNA"/>
</dbReference>
<name>A0ABS7KDQ2_9BACL</name>
<dbReference type="Pfam" id="PF04229">
    <property type="entry name" value="GrpB"/>
    <property type="match status" value="1"/>
</dbReference>
<comment type="caution">
    <text evidence="1">The sequence shown here is derived from an EMBL/GenBank/DDBJ whole genome shotgun (WGS) entry which is preliminary data.</text>
</comment>
<gene>
    <name evidence="1" type="ORF">H7T88_03415</name>
</gene>
<accession>A0ABS7KDQ2</accession>
<dbReference type="PANTHER" id="PTHR34822:SF1">
    <property type="entry name" value="GRPB FAMILY PROTEIN"/>
    <property type="match status" value="1"/>
</dbReference>
<dbReference type="InterPro" id="IPR007344">
    <property type="entry name" value="GrpB/CoaE"/>
</dbReference>
<protein>
    <submittedName>
        <fullName evidence="1">GrpB family protein</fullName>
    </submittedName>
</protein>
<keyword evidence="2" id="KW-1185">Reference proteome</keyword>
<dbReference type="InterPro" id="IPR043519">
    <property type="entry name" value="NT_sf"/>
</dbReference>
<dbReference type="RefSeq" id="WP_221786865.1">
    <property type="nucleotide sequence ID" value="NZ_JACLIC010000007.1"/>
</dbReference>
<evidence type="ECO:0000313" key="1">
    <source>
        <dbReference type="EMBL" id="MBY0202282.1"/>
    </source>
</evidence>
<organism evidence="1 2">
    <name type="scientific">Paenibacillus cucumis</name>
    <name type="common">ex Kampfer et al. 2016</name>
    <dbReference type="NCBI Taxonomy" id="1776858"/>
    <lineage>
        <taxon>Bacteria</taxon>
        <taxon>Bacillati</taxon>
        <taxon>Bacillota</taxon>
        <taxon>Bacilli</taxon>
        <taxon>Bacillales</taxon>
        <taxon>Paenibacillaceae</taxon>
        <taxon>Paenibacillus</taxon>
    </lineage>
</organism>
<dbReference type="Proteomes" id="UP000706031">
    <property type="component" value="Unassembled WGS sequence"/>
</dbReference>
<dbReference type="SUPFAM" id="SSF81301">
    <property type="entry name" value="Nucleotidyltransferase"/>
    <property type="match status" value="1"/>
</dbReference>
<reference evidence="1 2" key="1">
    <citation type="submission" date="2020-08" db="EMBL/GenBank/DDBJ databases">
        <title>Fungal Genomes of the International Space Station.</title>
        <authorList>
            <person name="Seuylemezian A."/>
            <person name="Singh N.K."/>
            <person name="Wood J."/>
            <person name="Venkateswaran K."/>
        </authorList>
    </citation>
    <scope>NUCLEOTIDE SEQUENCE [LARGE SCALE GENOMIC DNA]</scope>
    <source>
        <strain evidence="1 2">S/N-304-OC-R4</strain>
    </source>
</reference>
<proteinExistence type="predicted"/>
<sequence length="170" mass="19772">MKELVEICEYDPEWVENYFIEREQVMRVLKDIFVEMEHIGSTSVPGLGAKSLIDMMAGVSDLQDVKQKHIDLLSALGYEYVPKPEFPERLFFRKGEWRAGTHHLHIYKYQGKAWKNQLAFRNALTSDPGLMKAYDTLKRELARQFRNDRVGYTNGKASFIHSVIENASKE</sequence>
<dbReference type="Gene3D" id="3.30.460.10">
    <property type="entry name" value="Beta Polymerase, domain 2"/>
    <property type="match status" value="1"/>
</dbReference>